<feature type="compositionally biased region" description="Basic and acidic residues" evidence="1">
    <location>
        <begin position="112"/>
        <end position="128"/>
    </location>
</feature>
<dbReference type="Proteomes" id="UP001221898">
    <property type="component" value="Unassembled WGS sequence"/>
</dbReference>
<proteinExistence type="predicted"/>
<organism evidence="2 3">
    <name type="scientific">Aldrovandia affinis</name>
    <dbReference type="NCBI Taxonomy" id="143900"/>
    <lineage>
        <taxon>Eukaryota</taxon>
        <taxon>Metazoa</taxon>
        <taxon>Chordata</taxon>
        <taxon>Craniata</taxon>
        <taxon>Vertebrata</taxon>
        <taxon>Euteleostomi</taxon>
        <taxon>Actinopterygii</taxon>
        <taxon>Neopterygii</taxon>
        <taxon>Teleostei</taxon>
        <taxon>Notacanthiformes</taxon>
        <taxon>Halosauridae</taxon>
        <taxon>Aldrovandia</taxon>
    </lineage>
</organism>
<evidence type="ECO:0000313" key="2">
    <source>
        <dbReference type="EMBL" id="KAJ8385721.1"/>
    </source>
</evidence>
<gene>
    <name evidence="2" type="ORF">AAFF_G00183210</name>
</gene>
<name>A0AAD7W667_9TELE</name>
<keyword evidence="3" id="KW-1185">Reference proteome</keyword>
<evidence type="ECO:0000313" key="3">
    <source>
        <dbReference type="Proteomes" id="UP001221898"/>
    </source>
</evidence>
<reference evidence="2" key="1">
    <citation type="journal article" date="2023" name="Science">
        <title>Genome structures resolve the early diversification of teleost fishes.</title>
        <authorList>
            <person name="Parey E."/>
            <person name="Louis A."/>
            <person name="Montfort J."/>
            <person name="Bouchez O."/>
            <person name="Roques C."/>
            <person name="Iampietro C."/>
            <person name="Lluch J."/>
            <person name="Castinel A."/>
            <person name="Donnadieu C."/>
            <person name="Desvignes T."/>
            <person name="Floi Bucao C."/>
            <person name="Jouanno E."/>
            <person name="Wen M."/>
            <person name="Mejri S."/>
            <person name="Dirks R."/>
            <person name="Jansen H."/>
            <person name="Henkel C."/>
            <person name="Chen W.J."/>
            <person name="Zahm M."/>
            <person name="Cabau C."/>
            <person name="Klopp C."/>
            <person name="Thompson A.W."/>
            <person name="Robinson-Rechavi M."/>
            <person name="Braasch I."/>
            <person name="Lecointre G."/>
            <person name="Bobe J."/>
            <person name="Postlethwait J.H."/>
            <person name="Berthelot C."/>
            <person name="Roest Crollius H."/>
            <person name="Guiguen Y."/>
        </authorList>
    </citation>
    <scope>NUCLEOTIDE SEQUENCE</scope>
    <source>
        <strain evidence="2">NC1722</strain>
    </source>
</reference>
<dbReference type="EMBL" id="JAINUG010000243">
    <property type="protein sequence ID" value="KAJ8385721.1"/>
    <property type="molecule type" value="Genomic_DNA"/>
</dbReference>
<accession>A0AAD7W667</accession>
<sequence length="165" mass="18255">MQTVGLIHTLEQCLNRMQTVGLIHTLEQCLNRMSGSESQGYVGPVTLWTLLPEVDTFWQPRVTAARRGLCIPAAPACDVRSFMSRSRRSRVPPGHVTRDPRLVTLIIHPPRGETRAKGRGQTAEETHAAAHSALFNPERPRPSLCPCPLRALQFSPGLKNLSQSC</sequence>
<evidence type="ECO:0000256" key="1">
    <source>
        <dbReference type="SAM" id="MobiDB-lite"/>
    </source>
</evidence>
<protein>
    <submittedName>
        <fullName evidence="2">Uncharacterized protein</fullName>
    </submittedName>
</protein>
<feature type="region of interest" description="Disordered" evidence="1">
    <location>
        <begin position="112"/>
        <end position="137"/>
    </location>
</feature>
<dbReference type="AlphaFoldDB" id="A0AAD7W667"/>
<comment type="caution">
    <text evidence="2">The sequence shown here is derived from an EMBL/GenBank/DDBJ whole genome shotgun (WGS) entry which is preliminary data.</text>
</comment>